<dbReference type="NCBIfam" id="TIGR00357">
    <property type="entry name" value="peptide-methionine (R)-S-oxide reductase MsrB"/>
    <property type="match status" value="1"/>
</dbReference>
<dbReference type="InterPro" id="IPR002579">
    <property type="entry name" value="Met_Sox_Rdtase_MsrB_dom"/>
</dbReference>
<keyword evidence="2 6" id="KW-0560">Oxidoreductase</keyword>
<gene>
    <name evidence="6" type="primary">msrB</name>
    <name evidence="6" type="ORF">WKV53_24570</name>
</gene>
<dbReference type="Pfam" id="PF01641">
    <property type="entry name" value="SelR"/>
    <property type="match status" value="1"/>
</dbReference>
<dbReference type="PANTHER" id="PTHR10173:SF52">
    <property type="entry name" value="METHIONINE-R-SULFOXIDE REDUCTASE B1"/>
    <property type="match status" value="1"/>
</dbReference>
<dbReference type="EC" id="1.8.4.12" evidence="1"/>
<name>A0ABU9B110_9BACT</name>
<feature type="signal peptide" evidence="4">
    <location>
        <begin position="1"/>
        <end position="17"/>
    </location>
</feature>
<reference evidence="6 7" key="1">
    <citation type="submission" date="2024-04" db="EMBL/GenBank/DDBJ databases">
        <title>Luteolibacter sp. isolated from soil.</title>
        <authorList>
            <person name="An J."/>
        </authorList>
    </citation>
    <scope>NUCLEOTIDE SEQUENCE [LARGE SCALE GENOMIC DNA]</scope>
    <source>
        <strain evidence="6 7">Y139</strain>
    </source>
</reference>
<keyword evidence="7" id="KW-1185">Reference proteome</keyword>
<dbReference type="Proteomes" id="UP001371305">
    <property type="component" value="Unassembled WGS sequence"/>
</dbReference>
<feature type="chain" id="PRO_5047378025" description="peptide-methionine (R)-S-oxide reductase" evidence="4">
    <location>
        <begin position="18"/>
        <end position="183"/>
    </location>
</feature>
<dbReference type="InterPro" id="IPR011057">
    <property type="entry name" value="Mss4-like_sf"/>
</dbReference>
<dbReference type="PROSITE" id="PS51257">
    <property type="entry name" value="PROKAR_LIPOPROTEIN"/>
    <property type="match status" value="1"/>
</dbReference>
<dbReference type="InterPro" id="IPR028427">
    <property type="entry name" value="Met_Sox_Rdtase_MsrB"/>
</dbReference>
<proteinExistence type="predicted"/>
<evidence type="ECO:0000256" key="4">
    <source>
        <dbReference type="SAM" id="SignalP"/>
    </source>
</evidence>
<dbReference type="EMBL" id="JBBUKT010000013">
    <property type="protein sequence ID" value="MEK7953713.1"/>
    <property type="molecule type" value="Genomic_DNA"/>
</dbReference>
<evidence type="ECO:0000256" key="3">
    <source>
        <dbReference type="ARBA" id="ARBA00048488"/>
    </source>
</evidence>
<dbReference type="PANTHER" id="PTHR10173">
    <property type="entry name" value="METHIONINE SULFOXIDE REDUCTASE"/>
    <property type="match status" value="1"/>
</dbReference>
<sequence length="183" mass="19933">MKAALTLAAAISLCACSADESKKTAMETADKAPEQPTGKVEKTDEEWKKILTPEQYRVLRKSGTEAPNGEVYKQFNKQGGGTYYCAACGAELFTSKEKFDSHCGWPSFYDPSKAKNVTTKDDYSGGTLRTEVNCAKCGGHLGHVFKGEGFDTPTDQRYCINGVALKFVPDNAEKAPEKAPEKK</sequence>
<protein>
    <recommendedName>
        <fullName evidence="1">peptide-methionine (R)-S-oxide reductase</fullName>
        <ecNumber evidence="1">1.8.4.12</ecNumber>
    </recommendedName>
</protein>
<evidence type="ECO:0000256" key="1">
    <source>
        <dbReference type="ARBA" id="ARBA00012499"/>
    </source>
</evidence>
<dbReference type="PROSITE" id="PS51790">
    <property type="entry name" value="MSRB"/>
    <property type="match status" value="1"/>
</dbReference>
<dbReference type="Gene3D" id="2.170.150.20">
    <property type="entry name" value="Peptide methionine sulfoxide reductase"/>
    <property type="match status" value="1"/>
</dbReference>
<evidence type="ECO:0000256" key="2">
    <source>
        <dbReference type="ARBA" id="ARBA00023002"/>
    </source>
</evidence>
<feature type="domain" description="MsrB" evidence="5">
    <location>
        <begin position="44"/>
        <end position="170"/>
    </location>
</feature>
<dbReference type="SUPFAM" id="SSF51316">
    <property type="entry name" value="Mss4-like"/>
    <property type="match status" value="1"/>
</dbReference>
<organism evidence="6 7">
    <name type="scientific">Luteolibacter soli</name>
    <dbReference type="NCBI Taxonomy" id="3135280"/>
    <lineage>
        <taxon>Bacteria</taxon>
        <taxon>Pseudomonadati</taxon>
        <taxon>Verrucomicrobiota</taxon>
        <taxon>Verrucomicrobiia</taxon>
        <taxon>Verrucomicrobiales</taxon>
        <taxon>Verrucomicrobiaceae</taxon>
        <taxon>Luteolibacter</taxon>
    </lineage>
</organism>
<comment type="catalytic activity">
    <reaction evidence="3">
        <text>L-methionyl-[protein] + [thioredoxin]-disulfide + H2O = L-methionyl-(R)-S-oxide-[protein] + [thioredoxin]-dithiol</text>
        <dbReference type="Rhea" id="RHEA:24164"/>
        <dbReference type="Rhea" id="RHEA-COMP:10698"/>
        <dbReference type="Rhea" id="RHEA-COMP:10700"/>
        <dbReference type="Rhea" id="RHEA-COMP:12313"/>
        <dbReference type="Rhea" id="RHEA-COMP:12314"/>
        <dbReference type="ChEBI" id="CHEBI:15377"/>
        <dbReference type="ChEBI" id="CHEBI:16044"/>
        <dbReference type="ChEBI" id="CHEBI:29950"/>
        <dbReference type="ChEBI" id="CHEBI:45764"/>
        <dbReference type="ChEBI" id="CHEBI:50058"/>
        <dbReference type="EC" id="1.8.4.12"/>
    </reaction>
</comment>
<comment type="caution">
    <text evidence="6">The sequence shown here is derived from an EMBL/GenBank/DDBJ whole genome shotgun (WGS) entry which is preliminary data.</text>
</comment>
<evidence type="ECO:0000313" key="6">
    <source>
        <dbReference type="EMBL" id="MEK7953713.1"/>
    </source>
</evidence>
<accession>A0ABU9B110</accession>
<evidence type="ECO:0000259" key="5">
    <source>
        <dbReference type="PROSITE" id="PS51790"/>
    </source>
</evidence>
<evidence type="ECO:0000313" key="7">
    <source>
        <dbReference type="Proteomes" id="UP001371305"/>
    </source>
</evidence>
<dbReference type="GO" id="GO:0033743">
    <property type="term" value="F:peptide-methionine (R)-S-oxide reductase activity"/>
    <property type="evidence" value="ECO:0007669"/>
    <property type="project" value="UniProtKB-EC"/>
</dbReference>
<keyword evidence="4" id="KW-0732">Signal</keyword>